<feature type="compositionally biased region" description="Basic and acidic residues" evidence="1">
    <location>
        <begin position="118"/>
        <end position="128"/>
    </location>
</feature>
<sequence>MQSSAATNLSRAITSPNTLESNTISNTIDSPNPVRPKPLSNTNDSSNPPSNTHTSPNFTDPNTITITKSISNSNSSQQNNPSPNRNQNSSENFPPHTDDNNPDPENPASSIDQNQNKTKKDSNRSKVIKSIEKKAANIKKLSEIIKKRIHKNFLSNNEISQLINSRNLKKNTNSSLSRPLSNFPNLYCIPLNPELDDSDSEDIPLPSPNDLQDIIISLIVSQNILMLPLNLSDFLLNLKNNFFPDYFLYSIIAIALKFAPDNYPNFKKFNISSFSNKAKLLLSRLAPPYDLYYIWSSVLLSVFYFNFSSCSSLEFIGIRLPPTTPIPHIPFYY</sequence>
<dbReference type="Proteomes" id="UP000187283">
    <property type="component" value="Unassembled WGS sequence"/>
</dbReference>
<feature type="compositionally biased region" description="Polar residues" evidence="1">
    <location>
        <begin position="107"/>
        <end position="116"/>
    </location>
</feature>
<dbReference type="AlphaFoldDB" id="A0A1R1YHB8"/>
<comment type="caution">
    <text evidence="2">The sequence shown here is derived from an EMBL/GenBank/DDBJ whole genome shotgun (WGS) entry which is preliminary data.</text>
</comment>
<keyword evidence="3" id="KW-1185">Reference proteome</keyword>
<reference evidence="2 3" key="1">
    <citation type="submission" date="2017-01" db="EMBL/GenBank/DDBJ databases">
        <authorList>
            <person name="Mah S.A."/>
            <person name="Swanson W.J."/>
            <person name="Moy G.W."/>
            <person name="Vacquier V.D."/>
        </authorList>
    </citation>
    <scope>NUCLEOTIDE SEQUENCE [LARGE SCALE GENOMIC DNA]</scope>
    <source>
        <strain evidence="2 3">GSMNP</strain>
    </source>
</reference>
<evidence type="ECO:0000256" key="1">
    <source>
        <dbReference type="SAM" id="MobiDB-lite"/>
    </source>
</evidence>
<feature type="compositionally biased region" description="Low complexity" evidence="1">
    <location>
        <begin position="40"/>
        <end position="90"/>
    </location>
</feature>
<feature type="compositionally biased region" description="Polar residues" evidence="1">
    <location>
        <begin position="1"/>
        <end position="30"/>
    </location>
</feature>
<organism evidence="2 3">
    <name type="scientific">Smittium culicis</name>
    <dbReference type="NCBI Taxonomy" id="133412"/>
    <lineage>
        <taxon>Eukaryota</taxon>
        <taxon>Fungi</taxon>
        <taxon>Fungi incertae sedis</taxon>
        <taxon>Zoopagomycota</taxon>
        <taxon>Kickxellomycotina</taxon>
        <taxon>Harpellomycetes</taxon>
        <taxon>Harpellales</taxon>
        <taxon>Legeriomycetaceae</taxon>
        <taxon>Smittium</taxon>
    </lineage>
</organism>
<name>A0A1R1YHB8_9FUNG</name>
<proteinExistence type="predicted"/>
<dbReference type="EMBL" id="LSSN01000036">
    <property type="protein sequence ID" value="OMJ26311.1"/>
    <property type="molecule type" value="Genomic_DNA"/>
</dbReference>
<evidence type="ECO:0000313" key="2">
    <source>
        <dbReference type="EMBL" id="OMJ26311.1"/>
    </source>
</evidence>
<dbReference type="OrthoDB" id="10577358at2759"/>
<protein>
    <submittedName>
        <fullName evidence="2">Uncharacterized protein</fullName>
    </submittedName>
</protein>
<feature type="region of interest" description="Disordered" evidence="1">
    <location>
        <begin position="1"/>
        <end position="128"/>
    </location>
</feature>
<evidence type="ECO:0000313" key="3">
    <source>
        <dbReference type="Proteomes" id="UP000187283"/>
    </source>
</evidence>
<accession>A0A1R1YHB8</accession>
<gene>
    <name evidence="2" type="ORF">AYI70_g271</name>
</gene>